<protein>
    <submittedName>
        <fullName evidence="2">DUF983 domain-containing protein</fullName>
    </submittedName>
</protein>
<proteinExistence type="predicted"/>
<organism evidence="2 3">
    <name type="scientific">Polaribacter marinus</name>
    <dbReference type="NCBI Taxonomy" id="2916838"/>
    <lineage>
        <taxon>Bacteria</taxon>
        <taxon>Pseudomonadati</taxon>
        <taxon>Bacteroidota</taxon>
        <taxon>Flavobacteriia</taxon>
        <taxon>Flavobacteriales</taxon>
        <taxon>Flavobacteriaceae</taxon>
    </lineage>
</organism>
<feature type="transmembrane region" description="Helical" evidence="1">
    <location>
        <begin position="60"/>
        <end position="86"/>
    </location>
</feature>
<keyword evidence="1" id="KW-0472">Membrane</keyword>
<keyword evidence="1" id="KW-1133">Transmembrane helix</keyword>
<evidence type="ECO:0000256" key="1">
    <source>
        <dbReference type="SAM" id="Phobius"/>
    </source>
</evidence>
<accession>A0A9X1VN72</accession>
<evidence type="ECO:0000313" key="3">
    <source>
        <dbReference type="Proteomes" id="UP001139369"/>
    </source>
</evidence>
<evidence type="ECO:0000313" key="2">
    <source>
        <dbReference type="EMBL" id="MCI2229145.1"/>
    </source>
</evidence>
<dbReference type="AlphaFoldDB" id="A0A9X1VN72"/>
<sequence length="132" mass="15301">MQLLMVKKGTKLFSILNGKCPRCQEGEFFKYRFTFNPSKITKLHDNCPNCNLKYMIEPSFFYGAMYVNYGITVAISVITFLVGTLFFDLTLLQSFAAIFIALVVLAPINLRLSRILWINMFISYEEQKTKKQ</sequence>
<reference evidence="2" key="1">
    <citation type="submission" date="2022-02" db="EMBL/GenBank/DDBJ databases">
        <title>Polaribacter sp. MSW13, isolated from seawater.</title>
        <authorList>
            <person name="Kristyanto S."/>
            <person name="Jung J."/>
            <person name="Jeon C.O."/>
        </authorList>
    </citation>
    <scope>NUCLEOTIDE SEQUENCE</scope>
    <source>
        <strain evidence="2">MSW13</strain>
    </source>
</reference>
<dbReference type="EMBL" id="JAKQYM010000005">
    <property type="protein sequence ID" value="MCI2229145.1"/>
    <property type="molecule type" value="Genomic_DNA"/>
</dbReference>
<dbReference type="Pfam" id="PF06170">
    <property type="entry name" value="DUF983"/>
    <property type="match status" value="1"/>
</dbReference>
<dbReference type="InterPro" id="IPR009325">
    <property type="entry name" value="DUF983"/>
</dbReference>
<name>A0A9X1VN72_9FLAO</name>
<dbReference type="RefSeq" id="WP_242178276.1">
    <property type="nucleotide sequence ID" value="NZ_JAKQYM010000005.1"/>
</dbReference>
<comment type="caution">
    <text evidence="2">The sequence shown here is derived from an EMBL/GenBank/DDBJ whole genome shotgun (WGS) entry which is preliminary data.</text>
</comment>
<feature type="transmembrane region" description="Helical" evidence="1">
    <location>
        <begin position="92"/>
        <end position="110"/>
    </location>
</feature>
<gene>
    <name evidence="2" type="ORF">MC378_08200</name>
</gene>
<dbReference type="Proteomes" id="UP001139369">
    <property type="component" value="Unassembled WGS sequence"/>
</dbReference>
<keyword evidence="3" id="KW-1185">Reference proteome</keyword>
<keyword evidence="1" id="KW-0812">Transmembrane</keyword>